<reference evidence="3" key="1">
    <citation type="submission" date="2021-02" db="EMBL/GenBank/DDBJ databases">
        <authorList>
            <person name="Nowell W R."/>
        </authorList>
    </citation>
    <scope>NUCLEOTIDE SEQUENCE</scope>
</reference>
<dbReference type="EMBL" id="CAJOBF010002997">
    <property type="protein sequence ID" value="CAF4068102.1"/>
    <property type="molecule type" value="Genomic_DNA"/>
</dbReference>
<evidence type="ECO:0000313" key="3">
    <source>
        <dbReference type="EMBL" id="CAF4068102.1"/>
    </source>
</evidence>
<feature type="non-terminal residue" evidence="3">
    <location>
        <position position="24"/>
    </location>
</feature>
<name>A0A819SU50_9BILA</name>
<feature type="region of interest" description="Disordered" evidence="1">
    <location>
        <begin position="1"/>
        <end position="24"/>
    </location>
</feature>
<comment type="caution">
    <text evidence="3">The sequence shown here is derived from an EMBL/GenBank/DDBJ whole genome shotgun (WGS) entry which is preliminary data.</text>
</comment>
<dbReference type="AlphaFoldDB" id="A0A819SU50"/>
<sequence length="24" mass="2536">MKQTTSSEDSISDDGGGSFDEITQ</sequence>
<proteinExistence type="predicted"/>
<evidence type="ECO:0000256" key="1">
    <source>
        <dbReference type="SAM" id="MobiDB-lite"/>
    </source>
</evidence>
<gene>
    <name evidence="3" type="ORF">UXM345_LOCUS20262</name>
    <name evidence="2" type="ORF">XDN619_LOCUS34567</name>
</gene>
<organism evidence="3 4">
    <name type="scientific">Rotaria magnacalcarata</name>
    <dbReference type="NCBI Taxonomy" id="392030"/>
    <lineage>
        <taxon>Eukaryota</taxon>
        <taxon>Metazoa</taxon>
        <taxon>Spiralia</taxon>
        <taxon>Gnathifera</taxon>
        <taxon>Rotifera</taxon>
        <taxon>Eurotatoria</taxon>
        <taxon>Bdelloidea</taxon>
        <taxon>Philodinida</taxon>
        <taxon>Philodinidae</taxon>
        <taxon>Rotaria</taxon>
    </lineage>
</organism>
<dbReference type="EMBL" id="CAJNRG010017642">
    <property type="protein sequence ID" value="CAF2235637.1"/>
    <property type="molecule type" value="Genomic_DNA"/>
</dbReference>
<dbReference type="Proteomes" id="UP000663842">
    <property type="component" value="Unassembled WGS sequence"/>
</dbReference>
<accession>A0A819SU50</accession>
<protein>
    <submittedName>
        <fullName evidence="3">Uncharacterized protein</fullName>
    </submittedName>
</protein>
<evidence type="ECO:0000313" key="4">
    <source>
        <dbReference type="Proteomes" id="UP000663842"/>
    </source>
</evidence>
<dbReference type="Proteomes" id="UP000663887">
    <property type="component" value="Unassembled WGS sequence"/>
</dbReference>
<evidence type="ECO:0000313" key="2">
    <source>
        <dbReference type="EMBL" id="CAF2235637.1"/>
    </source>
</evidence>